<accession>A0AAW4TKL0</accession>
<comment type="caution">
    <text evidence="1">The sequence shown here is derived from an EMBL/GenBank/DDBJ whole genome shotgun (WGS) entry which is preliminary data.</text>
</comment>
<dbReference type="AlphaFoldDB" id="A0AAW4TKL0"/>
<name>A0AAW4TKL0_9BURK</name>
<gene>
    <name evidence="1" type="ORF">LGN22_29495</name>
</gene>
<protein>
    <submittedName>
        <fullName evidence="1">Uncharacterized protein</fullName>
    </submittedName>
</protein>
<proteinExistence type="predicted"/>
<evidence type="ECO:0000313" key="1">
    <source>
        <dbReference type="EMBL" id="MCA8383056.1"/>
    </source>
</evidence>
<sequence>MKPLHGELMSRRTWSHTEFDTNRDDGVAWYRGRSRLSRDKSPDIDCFEVRPHRAKVLDAIATWAAEESLHFNYRGASHNPDVRLSGGETGCHVTNTFKRASQEQLSDRQDVVVVADARCVAGMLLRKKADADISGPSGSWVSRRLSRDNGSGRLKARATDGYMGAEYPGEALQGASGVARYELCSQQLDSLIFVCTLGVLAQRAERLLRMFVRDIGMVLMCPYL</sequence>
<evidence type="ECO:0000313" key="2">
    <source>
        <dbReference type="Proteomes" id="UP001199070"/>
    </source>
</evidence>
<dbReference type="RefSeq" id="WP_175784865.1">
    <property type="nucleotide sequence ID" value="NZ_CADETM010000001.1"/>
</dbReference>
<dbReference type="EMBL" id="JAIZTC010000009">
    <property type="protein sequence ID" value="MCA8383056.1"/>
    <property type="molecule type" value="Genomic_DNA"/>
</dbReference>
<reference evidence="1" key="1">
    <citation type="submission" date="2023-08" db="EMBL/GenBank/DDBJ databases">
        <title>A collection of bacterial strains from the Burkholderia cepacia Research Laboratory and Repository.</title>
        <authorList>
            <person name="Lipuma J."/>
            <person name="Spilker T."/>
        </authorList>
    </citation>
    <scope>NUCLEOTIDE SEQUENCE</scope>
    <source>
        <strain evidence="1">AU0862</strain>
    </source>
</reference>
<organism evidence="1 2">
    <name type="scientific">Burkholderia cenocepacia</name>
    <dbReference type="NCBI Taxonomy" id="95486"/>
    <lineage>
        <taxon>Bacteria</taxon>
        <taxon>Pseudomonadati</taxon>
        <taxon>Pseudomonadota</taxon>
        <taxon>Betaproteobacteria</taxon>
        <taxon>Burkholderiales</taxon>
        <taxon>Burkholderiaceae</taxon>
        <taxon>Burkholderia</taxon>
        <taxon>Burkholderia cepacia complex</taxon>
    </lineage>
</organism>
<dbReference type="Proteomes" id="UP001199070">
    <property type="component" value="Unassembled WGS sequence"/>
</dbReference>